<feature type="transmembrane region" description="Helical" evidence="2">
    <location>
        <begin position="430"/>
        <end position="450"/>
    </location>
</feature>
<evidence type="ECO:0000256" key="1">
    <source>
        <dbReference type="SAM" id="MobiDB-lite"/>
    </source>
</evidence>
<gene>
    <name evidence="4" type="primary">WBGene00094340</name>
</gene>
<dbReference type="Pfam" id="PF10277">
    <property type="entry name" value="Frag1"/>
    <property type="match status" value="2"/>
</dbReference>
<feature type="transmembrane region" description="Helical" evidence="2">
    <location>
        <begin position="152"/>
        <end position="173"/>
    </location>
</feature>
<keyword evidence="2" id="KW-1133">Transmembrane helix</keyword>
<feature type="transmembrane region" description="Helical" evidence="2">
    <location>
        <begin position="94"/>
        <end position="113"/>
    </location>
</feature>
<keyword evidence="5" id="KW-1185">Reference proteome</keyword>
<keyword evidence="2" id="KW-0472">Membrane</keyword>
<feature type="transmembrane region" description="Helical" evidence="2">
    <location>
        <begin position="456"/>
        <end position="478"/>
    </location>
</feature>
<dbReference type="GO" id="GO:0005789">
    <property type="term" value="C:endoplasmic reticulum membrane"/>
    <property type="evidence" value="ECO:0000318"/>
    <property type="project" value="GO_Central"/>
</dbReference>
<dbReference type="PANTHER" id="PTHR12892">
    <property type="entry name" value="FGF RECEPTOR ACTIVATING PROTEIN 1"/>
    <property type="match status" value="1"/>
</dbReference>
<feature type="transmembrane region" description="Helical" evidence="2">
    <location>
        <begin position="220"/>
        <end position="246"/>
    </location>
</feature>
<feature type="transmembrane region" description="Helical" evidence="2">
    <location>
        <begin position="194"/>
        <end position="214"/>
    </location>
</feature>
<evidence type="ECO:0000256" key="2">
    <source>
        <dbReference type="SAM" id="Phobius"/>
    </source>
</evidence>
<name>A0A2A6BTN6_PRIPA</name>
<accession>A0A8R1U4H2</accession>
<reference evidence="5" key="1">
    <citation type="journal article" date="2008" name="Nat. Genet.">
        <title>The Pristionchus pacificus genome provides a unique perspective on nematode lifestyle and parasitism.</title>
        <authorList>
            <person name="Dieterich C."/>
            <person name="Clifton S.W."/>
            <person name="Schuster L.N."/>
            <person name="Chinwalla A."/>
            <person name="Delehaunty K."/>
            <person name="Dinkelacker I."/>
            <person name="Fulton L."/>
            <person name="Fulton R."/>
            <person name="Godfrey J."/>
            <person name="Minx P."/>
            <person name="Mitreva M."/>
            <person name="Roeseler W."/>
            <person name="Tian H."/>
            <person name="Witte H."/>
            <person name="Yang S.P."/>
            <person name="Wilson R.K."/>
            <person name="Sommer R.J."/>
        </authorList>
    </citation>
    <scope>NUCLEOTIDE SEQUENCE [LARGE SCALE GENOMIC DNA]</scope>
    <source>
        <strain evidence="5">PS312</strain>
    </source>
</reference>
<feature type="transmembrane region" description="Helical" evidence="2">
    <location>
        <begin position="35"/>
        <end position="57"/>
    </location>
</feature>
<dbReference type="PANTHER" id="PTHR12892:SF15">
    <property type="entry name" value="POST-GPI ATTACHMENT TO PROTEINS FACTOR 2-LIKE"/>
    <property type="match status" value="1"/>
</dbReference>
<organism evidence="4 5">
    <name type="scientific">Pristionchus pacificus</name>
    <name type="common">Parasitic nematode worm</name>
    <dbReference type="NCBI Taxonomy" id="54126"/>
    <lineage>
        <taxon>Eukaryota</taxon>
        <taxon>Metazoa</taxon>
        <taxon>Ecdysozoa</taxon>
        <taxon>Nematoda</taxon>
        <taxon>Chromadorea</taxon>
        <taxon>Rhabditida</taxon>
        <taxon>Rhabditina</taxon>
        <taxon>Diplogasteromorpha</taxon>
        <taxon>Diplogasteroidea</taxon>
        <taxon>Neodiplogasteridae</taxon>
        <taxon>Pristionchus</taxon>
    </lineage>
</organism>
<feature type="compositionally biased region" description="Basic and acidic residues" evidence="1">
    <location>
        <begin position="8"/>
        <end position="21"/>
    </location>
</feature>
<feature type="domain" description="CWH43-like N-terminal" evidence="3">
    <location>
        <begin position="342"/>
        <end position="564"/>
    </location>
</feature>
<sequence>MICETDLQQDKEKQADQKCEDEKPEDPSMLLSLKVLAIFATCLPTLTVYACTFSAYITHADTISKTPLPKCPDVKIFLAPVSYSIASWHPQKELWMLAIMIHFPARALILIMVPRNWKSTVWRLSFYVAICVEILCLVTLSLFHDYSKAHQSIHFTCLGFWGMASIAGMVIVINMERAMEDKEPIVYRSWVAKIVIFTLFFLGGFTIAITHTLTPIYCSVAAYTIFCIAEYVTIALNAAFWSLVVADFCRDFKRFQIVPIEKTRKRNNKVAPGTVAPIQPCFSFALNAAFWSLVVADFCRDFKRFQIVPIEKTRKRNNKVAPGTVAPIQPCSSIILPTRFLGFLATCLPTITIFVCIVSAFFTHEDKIAQYVIDQCIGVKIIIAPVSYSIATWRPQKQMWMLALIVHLPARTLLMLMYPQQWRERGWRWGFHFGTSLEILALVLLSLFHMASAGDFYVHFVSFGLWWMATIIVMVIVVHMQRGTMNVLQDPRIIAMRLSYTDLSLVALQNRANGFVHCWIMYDISLVSALASLLFGSFTMFCIGEYTLITLNATFWTVVLIEFSREFEGFQIVSMRRAKKKKANIASESTAPKENEIKHTLYDIDK</sequence>
<proteinExistence type="predicted"/>
<keyword evidence="2" id="KW-0812">Transmembrane</keyword>
<dbReference type="Proteomes" id="UP000005239">
    <property type="component" value="Unassembled WGS sequence"/>
</dbReference>
<feature type="transmembrane region" description="Helical" evidence="2">
    <location>
        <begin position="340"/>
        <end position="362"/>
    </location>
</feature>
<evidence type="ECO:0000313" key="5">
    <source>
        <dbReference type="Proteomes" id="UP000005239"/>
    </source>
</evidence>
<feature type="region of interest" description="Disordered" evidence="1">
    <location>
        <begin position="1"/>
        <end position="25"/>
    </location>
</feature>
<feature type="transmembrane region" description="Helical" evidence="2">
    <location>
        <begin position="125"/>
        <end position="146"/>
    </location>
</feature>
<dbReference type="EnsemblMetazoa" id="PPA04786.1">
    <property type="protein sequence ID" value="PPA04786.1"/>
    <property type="gene ID" value="WBGene00094340"/>
</dbReference>
<evidence type="ECO:0000313" key="4">
    <source>
        <dbReference type="EnsemblMetazoa" id="PPA04786.1"/>
    </source>
</evidence>
<feature type="transmembrane region" description="Helical" evidence="2">
    <location>
        <begin position="519"/>
        <end position="540"/>
    </location>
</feature>
<dbReference type="OrthoDB" id="68581at2759"/>
<dbReference type="GO" id="GO:0006506">
    <property type="term" value="P:GPI anchor biosynthetic process"/>
    <property type="evidence" value="ECO:0000318"/>
    <property type="project" value="GO_Central"/>
</dbReference>
<evidence type="ECO:0000259" key="3">
    <source>
        <dbReference type="Pfam" id="PF10277"/>
    </source>
</evidence>
<dbReference type="AlphaFoldDB" id="A0A2A6BTN6"/>
<protein>
    <recommendedName>
        <fullName evidence="3">CWH43-like N-terminal domain-containing protein</fullName>
    </recommendedName>
</protein>
<reference evidence="4" key="2">
    <citation type="submission" date="2022-06" db="UniProtKB">
        <authorList>
            <consortium name="EnsemblMetazoa"/>
        </authorList>
    </citation>
    <scope>IDENTIFICATION</scope>
    <source>
        <strain evidence="4">PS312</strain>
    </source>
</reference>
<dbReference type="GO" id="GO:0000139">
    <property type="term" value="C:Golgi membrane"/>
    <property type="evidence" value="ECO:0007669"/>
    <property type="project" value="InterPro"/>
</dbReference>
<accession>A0A2A6BTN6</accession>
<dbReference type="InterPro" id="IPR039545">
    <property type="entry name" value="PGAP2"/>
</dbReference>
<feature type="domain" description="CWH43-like N-terminal" evidence="3">
    <location>
        <begin position="34"/>
        <end position="248"/>
    </location>
</feature>
<dbReference type="InterPro" id="IPR019402">
    <property type="entry name" value="CWH43_N"/>
</dbReference>